<accession>A0AAD5BRC0</accession>
<dbReference type="EMBL" id="JAMZMK010011252">
    <property type="protein sequence ID" value="KAI7728221.1"/>
    <property type="molecule type" value="Genomic_DNA"/>
</dbReference>
<dbReference type="AlphaFoldDB" id="A0AAD5BRC0"/>
<sequence>MKMNYFYKKSLQMSKQLLMTILLMHQNTHKIHHQENDEMSCK</sequence>
<evidence type="ECO:0000313" key="1">
    <source>
        <dbReference type="EMBL" id="KAI7728221.1"/>
    </source>
</evidence>
<gene>
    <name evidence="1" type="ORF">M8C21_032613</name>
</gene>
<name>A0AAD5BRC0_AMBAR</name>
<evidence type="ECO:0000313" key="2">
    <source>
        <dbReference type="Proteomes" id="UP001206925"/>
    </source>
</evidence>
<keyword evidence="2" id="KW-1185">Reference proteome</keyword>
<dbReference type="Proteomes" id="UP001206925">
    <property type="component" value="Unassembled WGS sequence"/>
</dbReference>
<reference evidence="1" key="1">
    <citation type="submission" date="2022-06" db="EMBL/GenBank/DDBJ databases">
        <title>Uncovering the hologenomic basis of an extraordinary plant invasion.</title>
        <authorList>
            <person name="Bieker V.C."/>
            <person name="Martin M.D."/>
            <person name="Gilbert T."/>
            <person name="Hodgins K."/>
            <person name="Battlay P."/>
            <person name="Petersen B."/>
            <person name="Wilson J."/>
        </authorList>
    </citation>
    <scope>NUCLEOTIDE SEQUENCE</scope>
    <source>
        <strain evidence="1">AA19_3_7</strain>
        <tissue evidence="1">Leaf</tissue>
    </source>
</reference>
<comment type="caution">
    <text evidence="1">The sequence shown here is derived from an EMBL/GenBank/DDBJ whole genome shotgun (WGS) entry which is preliminary data.</text>
</comment>
<organism evidence="1 2">
    <name type="scientific">Ambrosia artemisiifolia</name>
    <name type="common">Common ragweed</name>
    <dbReference type="NCBI Taxonomy" id="4212"/>
    <lineage>
        <taxon>Eukaryota</taxon>
        <taxon>Viridiplantae</taxon>
        <taxon>Streptophyta</taxon>
        <taxon>Embryophyta</taxon>
        <taxon>Tracheophyta</taxon>
        <taxon>Spermatophyta</taxon>
        <taxon>Magnoliopsida</taxon>
        <taxon>eudicotyledons</taxon>
        <taxon>Gunneridae</taxon>
        <taxon>Pentapetalae</taxon>
        <taxon>asterids</taxon>
        <taxon>campanulids</taxon>
        <taxon>Asterales</taxon>
        <taxon>Asteraceae</taxon>
        <taxon>Asteroideae</taxon>
        <taxon>Heliantheae alliance</taxon>
        <taxon>Heliantheae</taxon>
        <taxon>Ambrosia</taxon>
    </lineage>
</organism>
<protein>
    <submittedName>
        <fullName evidence="1">Uncharacterized protein</fullName>
    </submittedName>
</protein>
<proteinExistence type="predicted"/>